<evidence type="ECO:0000313" key="6">
    <source>
        <dbReference type="EMBL" id="SQB47385.1"/>
    </source>
</evidence>
<dbReference type="Proteomes" id="UP000199426">
    <property type="component" value="Unassembled WGS sequence"/>
</dbReference>
<keyword evidence="1" id="KW-0328">Glycosyltransferase</keyword>
<protein>
    <submittedName>
        <fullName evidence="5">Glycosyltransferase involved in cell wall bisynthesis</fullName>
    </submittedName>
    <submittedName>
        <fullName evidence="6">Putative glycosyl transferase</fullName>
    </submittedName>
</protein>
<dbReference type="Proteomes" id="UP000251670">
    <property type="component" value="Unassembled WGS sequence"/>
</dbReference>
<dbReference type="InterPro" id="IPR001296">
    <property type="entry name" value="Glyco_trans_1"/>
</dbReference>
<evidence type="ECO:0000313" key="5">
    <source>
        <dbReference type="EMBL" id="SDI66457.1"/>
    </source>
</evidence>
<evidence type="ECO:0000256" key="2">
    <source>
        <dbReference type="ARBA" id="ARBA00022679"/>
    </source>
</evidence>
<dbReference type="Pfam" id="PF00534">
    <property type="entry name" value="Glycos_transf_1"/>
    <property type="match status" value="1"/>
</dbReference>
<feature type="domain" description="Glycosyl transferase family 1" evidence="3">
    <location>
        <begin position="184"/>
        <end position="334"/>
    </location>
</feature>
<keyword evidence="2 6" id="KW-0808">Transferase</keyword>
<evidence type="ECO:0000313" key="7">
    <source>
        <dbReference type="Proteomes" id="UP000199426"/>
    </source>
</evidence>
<proteinExistence type="predicted"/>
<keyword evidence="7" id="KW-1185">Reference proteome</keyword>
<dbReference type="EMBL" id="FNEG01000002">
    <property type="protein sequence ID" value="SDI66457.1"/>
    <property type="molecule type" value="Genomic_DNA"/>
</dbReference>
<gene>
    <name evidence="6" type="ORF">NCTC13492_04467</name>
    <name evidence="5" type="ORF">SAMN05421542_1657</name>
</gene>
<feature type="domain" description="Glycosyltransferase subfamily 4-like N-terminal" evidence="4">
    <location>
        <begin position="20"/>
        <end position="166"/>
    </location>
</feature>
<dbReference type="Gene3D" id="3.40.50.2000">
    <property type="entry name" value="Glycogen Phosphorylase B"/>
    <property type="match status" value="2"/>
</dbReference>
<dbReference type="RefSeq" id="WP_089735330.1">
    <property type="nucleotide sequence ID" value="NZ_FNEG01000002.1"/>
</dbReference>
<reference evidence="6 8" key="2">
    <citation type="submission" date="2018-06" db="EMBL/GenBank/DDBJ databases">
        <authorList>
            <consortium name="Pathogen Informatics"/>
            <person name="Doyle S."/>
        </authorList>
    </citation>
    <scope>NUCLEOTIDE SEQUENCE [LARGE SCALE GENOMIC DNA]</scope>
    <source>
        <strain evidence="6 8">NCTC13492</strain>
    </source>
</reference>
<dbReference type="GO" id="GO:0016757">
    <property type="term" value="F:glycosyltransferase activity"/>
    <property type="evidence" value="ECO:0007669"/>
    <property type="project" value="UniProtKB-KW"/>
</dbReference>
<sequence length="370" mass="42705">MKKKIITSAFSNLFTDQRIEKVCRTLYENGYEIELIGNDWNGAEEMQRPYPFSRIHLASKSLKTAYFEFNWKLYHELKKKADQNTILHANDIDALYPNYLIARKLNIPLIFDSHEIFSEMPAVQGKMSQKLWRYVEKTVIPKLTWMITASGSYGKWFEKKYGISPVIVQNSPRRLDFKLDIPQNNSKILLYQGAINPFRGIDKVILAMHHMDHVQLKIAGDGPMKKEYEELVMKENLQHKVQFLGKLKPEDLRKVTLTADCGMSIEENGGDSYLYSLPNKVLDCIQARVPLILSKLPELQNIKSQFDVGELIKDHQPENIAAAVKKVLAKGRLNYQVELEKASEALCWENEEIKLLHVFQKASNSLGFKQ</sequence>
<evidence type="ECO:0000256" key="1">
    <source>
        <dbReference type="ARBA" id="ARBA00022676"/>
    </source>
</evidence>
<dbReference type="PANTHER" id="PTHR12526">
    <property type="entry name" value="GLYCOSYLTRANSFERASE"/>
    <property type="match status" value="1"/>
</dbReference>
<dbReference type="EMBL" id="UAWB01000014">
    <property type="protein sequence ID" value="SQB47385.1"/>
    <property type="molecule type" value="Genomic_DNA"/>
</dbReference>
<name>A0A2X2XH21_CHRJE</name>
<dbReference type="OrthoDB" id="9813214at2"/>
<dbReference type="SUPFAM" id="SSF53756">
    <property type="entry name" value="UDP-Glycosyltransferase/glycogen phosphorylase"/>
    <property type="match status" value="1"/>
</dbReference>
<dbReference type="AlphaFoldDB" id="A0A2X2XH21"/>
<accession>A0A2X2XH21</accession>
<evidence type="ECO:0000313" key="8">
    <source>
        <dbReference type="Proteomes" id="UP000251670"/>
    </source>
</evidence>
<evidence type="ECO:0000259" key="4">
    <source>
        <dbReference type="Pfam" id="PF13439"/>
    </source>
</evidence>
<organism evidence="6 8">
    <name type="scientific">Chryseobacterium jejuense</name>
    <dbReference type="NCBI Taxonomy" id="445960"/>
    <lineage>
        <taxon>Bacteria</taxon>
        <taxon>Pseudomonadati</taxon>
        <taxon>Bacteroidota</taxon>
        <taxon>Flavobacteriia</taxon>
        <taxon>Flavobacteriales</taxon>
        <taxon>Weeksellaceae</taxon>
        <taxon>Chryseobacterium group</taxon>
        <taxon>Chryseobacterium</taxon>
    </lineage>
</organism>
<evidence type="ECO:0000259" key="3">
    <source>
        <dbReference type="Pfam" id="PF00534"/>
    </source>
</evidence>
<dbReference type="STRING" id="445960.SAMN05421542_1657"/>
<dbReference type="InterPro" id="IPR028098">
    <property type="entry name" value="Glyco_trans_4-like_N"/>
</dbReference>
<dbReference type="PANTHER" id="PTHR12526:SF629">
    <property type="entry name" value="TEICHURONIC ACID BIOSYNTHESIS GLYCOSYLTRANSFERASE TUAH-RELATED"/>
    <property type="match status" value="1"/>
</dbReference>
<reference evidence="5 7" key="1">
    <citation type="submission" date="2016-10" db="EMBL/GenBank/DDBJ databases">
        <authorList>
            <person name="Varghese N."/>
            <person name="Submissions S."/>
        </authorList>
    </citation>
    <scope>NUCLEOTIDE SEQUENCE [LARGE SCALE GENOMIC DNA]</scope>
    <source>
        <strain evidence="5 7">DSM 19299</strain>
    </source>
</reference>
<dbReference type="Pfam" id="PF13439">
    <property type="entry name" value="Glyco_transf_4"/>
    <property type="match status" value="1"/>
</dbReference>